<dbReference type="Proteomes" id="UP000595460">
    <property type="component" value="Chromosome"/>
</dbReference>
<proteinExistence type="predicted"/>
<gene>
    <name evidence="2" type="ORF">JI749_06425</name>
</gene>
<keyword evidence="1" id="KW-0812">Transmembrane</keyword>
<feature type="transmembrane region" description="Helical" evidence="1">
    <location>
        <begin position="157"/>
        <end position="178"/>
    </location>
</feature>
<keyword evidence="1" id="KW-1133">Transmembrane helix</keyword>
<feature type="transmembrane region" description="Helical" evidence="1">
    <location>
        <begin position="33"/>
        <end position="55"/>
    </location>
</feature>
<evidence type="ECO:0000313" key="3">
    <source>
        <dbReference type="Proteomes" id="UP000595460"/>
    </source>
</evidence>
<feature type="transmembrane region" description="Helical" evidence="1">
    <location>
        <begin position="91"/>
        <end position="112"/>
    </location>
</feature>
<dbReference type="Pfam" id="PF10067">
    <property type="entry name" value="DUF2306"/>
    <property type="match status" value="1"/>
</dbReference>
<dbReference type="InterPro" id="IPR018750">
    <property type="entry name" value="DUF2306_membrane"/>
</dbReference>
<feature type="transmembrane region" description="Helical" evidence="1">
    <location>
        <begin position="124"/>
        <end position="145"/>
    </location>
</feature>
<keyword evidence="1" id="KW-0472">Membrane</keyword>
<protein>
    <submittedName>
        <fullName evidence="2">DUF2306 domain-containing protein</fullName>
    </submittedName>
</protein>
<evidence type="ECO:0000256" key="1">
    <source>
        <dbReference type="SAM" id="Phobius"/>
    </source>
</evidence>
<reference evidence="2 3" key="1">
    <citation type="submission" date="2021-01" db="EMBL/GenBank/DDBJ databases">
        <title>Genome seq and assembly of Devosia sp. G19.</title>
        <authorList>
            <person name="Chhetri G."/>
        </authorList>
    </citation>
    <scope>NUCLEOTIDE SEQUENCE [LARGE SCALE GENOMIC DNA]</scope>
    <source>
        <strain evidence="2 3">G19</strain>
    </source>
</reference>
<accession>A0ABX7C0D5</accession>
<dbReference type="RefSeq" id="WP_201661028.1">
    <property type="nucleotide sequence ID" value="NZ_CP068047.1"/>
</dbReference>
<name>A0ABX7C0D5_9HYPH</name>
<sequence length="189" mass="20549">MFVIYVALRGISESFDNDGFPEPLAVKLELLPVIFPVHMVSGGLALLLVPLVLYMRGTRWHRLVGRVTAAIVLVAGLTAIPVAVVMPVTEISAAGFVAQGVAWIVLLALGIWHIRRGQVAPHRACMLMMAAVTSGALFFRIYLGLWKAVGGSRHFEAFYALDAWIAWGLPLVAMAIWLRLSGPRHLGQA</sequence>
<evidence type="ECO:0000313" key="2">
    <source>
        <dbReference type="EMBL" id="QQR37243.1"/>
    </source>
</evidence>
<keyword evidence="3" id="KW-1185">Reference proteome</keyword>
<dbReference type="EMBL" id="CP068047">
    <property type="protein sequence ID" value="QQR37243.1"/>
    <property type="molecule type" value="Genomic_DNA"/>
</dbReference>
<feature type="transmembrane region" description="Helical" evidence="1">
    <location>
        <begin position="67"/>
        <end position="85"/>
    </location>
</feature>
<organism evidence="2 3">
    <name type="scientific">Devosia oryziradicis</name>
    <dbReference type="NCBI Taxonomy" id="2801335"/>
    <lineage>
        <taxon>Bacteria</taxon>
        <taxon>Pseudomonadati</taxon>
        <taxon>Pseudomonadota</taxon>
        <taxon>Alphaproteobacteria</taxon>
        <taxon>Hyphomicrobiales</taxon>
        <taxon>Devosiaceae</taxon>
        <taxon>Devosia</taxon>
    </lineage>
</organism>